<accession>R7RYL5</accession>
<comment type="pathway">
    <text evidence="2">Carbohydrate biosynthesis; gluconeogenesis.</text>
</comment>
<feature type="compositionally biased region" description="Polar residues" evidence="9">
    <location>
        <begin position="430"/>
        <end position="450"/>
    </location>
</feature>
<evidence type="ECO:0000256" key="5">
    <source>
        <dbReference type="ARBA" id="ARBA00022723"/>
    </source>
</evidence>
<dbReference type="OrthoDB" id="192663at2759"/>
<evidence type="ECO:0000256" key="1">
    <source>
        <dbReference type="ARBA" id="ARBA00001966"/>
    </source>
</evidence>
<dbReference type="eggNOG" id="ENOG502QVSV">
    <property type="taxonomic scope" value="Eukaryota"/>
</dbReference>
<dbReference type="PANTHER" id="PTHR30182">
    <property type="entry name" value="L-SERINE DEHYDRATASE"/>
    <property type="match status" value="1"/>
</dbReference>
<keyword evidence="6" id="KW-0408">Iron</keyword>
<name>R7RYL5_STEHR</name>
<dbReference type="InterPro" id="IPR051318">
    <property type="entry name" value="Fe-S_L-Ser"/>
</dbReference>
<protein>
    <submittedName>
        <fullName evidence="12">L-serine ammonia-lyase</fullName>
    </submittedName>
</protein>
<evidence type="ECO:0000256" key="3">
    <source>
        <dbReference type="ARBA" id="ARBA00022432"/>
    </source>
</evidence>
<dbReference type="InterPro" id="IPR029009">
    <property type="entry name" value="ASB_dom_sf"/>
</dbReference>
<comment type="cofactor">
    <cofactor evidence="1">
        <name>[4Fe-4S] cluster</name>
        <dbReference type="ChEBI" id="CHEBI:49883"/>
    </cofactor>
</comment>
<keyword evidence="3" id="KW-0312">Gluconeogenesis</keyword>
<dbReference type="EMBL" id="JH687398">
    <property type="protein sequence ID" value="EIM80501.1"/>
    <property type="molecule type" value="Genomic_DNA"/>
</dbReference>
<evidence type="ECO:0000313" key="12">
    <source>
        <dbReference type="EMBL" id="EIM80501.1"/>
    </source>
</evidence>
<feature type="region of interest" description="Disordered" evidence="9">
    <location>
        <begin position="275"/>
        <end position="303"/>
    </location>
</feature>
<evidence type="ECO:0000256" key="4">
    <source>
        <dbReference type="ARBA" id="ARBA00022485"/>
    </source>
</evidence>
<dbReference type="GeneID" id="18797695"/>
<dbReference type="GO" id="GO:0046872">
    <property type="term" value="F:metal ion binding"/>
    <property type="evidence" value="ECO:0007669"/>
    <property type="project" value="UniProtKB-KW"/>
</dbReference>
<feature type="domain" description="Serine dehydratase beta chain" evidence="11">
    <location>
        <begin position="91"/>
        <end position="244"/>
    </location>
</feature>
<dbReference type="AlphaFoldDB" id="R7RYL5"/>
<keyword evidence="7" id="KW-0411">Iron-sulfur</keyword>
<sequence>MLTRRGLLACHVRPQVLARTCSYSSRPPSLGLIRDALPGSQVRGQPHRLFAHSAVRSEEGAIPHDSSSFSSLKAKGTSDEADGRPEHAVISTFDLFSIGVGPSSSHTVGPMRAGKIFINDLWDHGLLDKVKTVKIVLYGSLAATDKRHHTPQAILLGLEGSDPETIDTGTIPSRYDAILENKTLLLNGTHRIQYDMDRDMLWRWDQVLKTHPNGMRFSCFGQEGELLATNEYFSVGGGFVVNDKTKVDENLFYKGVDKSAVSPARLQQSHSLAEPLLDAPSLEGPSGTSTAPETDNTEDVQPFHPFTSGDSLLGLTRKHNMTIAQIVYDNEKSFGLTDDEIHAKLMRIWRVMDDCIRTGVHTSETTLPGRLRLRRRAPMLYRRLMRGFYPGLSTPHFAAIGAGSAMDGKPAGSIDAPEFARPGLAGFGPYTSTAQEPQPQSSVHDQSVSARKSARATRVVGQLDHAVLPEPPRKTMIPAMDFLSCYAIAVNEVNASGGRIVTSPTNGAAGVIPAVLKYIVEFVSDDPEKSVITFLLTASAIGMLFKRGSTISAAEGGCQAEVGVACSMASAGFAACMGASPETVLQAAEIGIEHNLGLTCDPIDGLVQVPCIERNSLGAVKAVTAAQLSMAADGVYSVTLDEAIEAMRLTAADMSVKYKETSLSGLATTVKIPLTVPAC</sequence>
<dbReference type="GO" id="GO:0051539">
    <property type="term" value="F:4 iron, 4 sulfur cluster binding"/>
    <property type="evidence" value="ECO:0007669"/>
    <property type="project" value="UniProtKB-KW"/>
</dbReference>
<organism evidence="12 13">
    <name type="scientific">Stereum hirsutum (strain FP-91666)</name>
    <name type="common">White-rot fungus</name>
    <dbReference type="NCBI Taxonomy" id="721885"/>
    <lineage>
        <taxon>Eukaryota</taxon>
        <taxon>Fungi</taxon>
        <taxon>Dikarya</taxon>
        <taxon>Basidiomycota</taxon>
        <taxon>Agaricomycotina</taxon>
        <taxon>Agaricomycetes</taxon>
        <taxon>Russulales</taxon>
        <taxon>Stereaceae</taxon>
        <taxon>Stereum</taxon>
    </lineage>
</organism>
<dbReference type="RefSeq" id="XP_007310614.1">
    <property type="nucleotide sequence ID" value="XM_007310552.1"/>
</dbReference>
<feature type="region of interest" description="Disordered" evidence="9">
    <location>
        <begin position="426"/>
        <end position="451"/>
    </location>
</feature>
<dbReference type="Gene3D" id="3.30.1330.90">
    <property type="entry name" value="D-3-phosphoglycerate dehydrogenase, domain 3"/>
    <property type="match status" value="1"/>
</dbReference>
<dbReference type="InterPro" id="IPR005130">
    <property type="entry name" value="Ser_deHydtase-like_asu"/>
</dbReference>
<dbReference type="InterPro" id="IPR005131">
    <property type="entry name" value="Ser_deHydtase_bsu"/>
</dbReference>
<dbReference type="FunFam" id="3.30.1330.90:FF:000001">
    <property type="entry name" value="L-serine ammonia-lyase 1"/>
    <property type="match status" value="1"/>
</dbReference>
<dbReference type="GO" id="GO:0003941">
    <property type="term" value="F:L-serine ammonia-lyase activity"/>
    <property type="evidence" value="ECO:0007669"/>
    <property type="project" value="InterPro"/>
</dbReference>
<evidence type="ECO:0000313" key="13">
    <source>
        <dbReference type="Proteomes" id="UP000053927"/>
    </source>
</evidence>
<evidence type="ECO:0000256" key="7">
    <source>
        <dbReference type="ARBA" id="ARBA00023014"/>
    </source>
</evidence>
<evidence type="ECO:0000256" key="6">
    <source>
        <dbReference type="ARBA" id="ARBA00023004"/>
    </source>
</evidence>
<dbReference type="PANTHER" id="PTHR30182:SF1">
    <property type="entry name" value="L-SERINE DEHYDRATASE 1"/>
    <property type="match status" value="1"/>
</dbReference>
<evidence type="ECO:0000256" key="9">
    <source>
        <dbReference type="SAM" id="MobiDB-lite"/>
    </source>
</evidence>
<feature type="domain" description="Serine dehydratase-like alpha subunit" evidence="10">
    <location>
        <begin position="318"/>
        <end position="667"/>
    </location>
</feature>
<dbReference type="Pfam" id="PF03315">
    <property type="entry name" value="SDH_beta"/>
    <property type="match status" value="1"/>
</dbReference>
<dbReference type="GO" id="GO:0006094">
    <property type="term" value="P:gluconeogenesis"/>
    <property type="evidence" value="ECO:0007669"/>
    <property type="project" value="UniProtKB-KW"/>
</dbReference>
<reference evidence="13" key="1">
    <citation type="journal article" date="2012" name="Science">
        <title>The Paleozoic origin of enzymatic lignin decomposition reconstructed from 31 fungal genomes.</title>
        <authorList>
            <person name="Floudas D."/>
            <person name="Binder M."/>
            <person name="Riley R."/>
            <person name="Barry K."/>
            <person name="Blanchette R.A."/>
            <person name="Henrissat B."/>
            <person name="Martinez A.T."/>
            <person name="Otillar R."/>
            <person name="Spatafora J.W."/>
            <person name="Yadav J.S."/>
            <person name="Aerts A."/>
            <person name="Benoit I."/>
            <person name="Boyd A."/>
            <person name="Carlson A."/>
            <person name="Copeland A."/>
            <person name="Coutinho P.M."/>
            <person name="de Vries R.P."/>
            <person name="Ferreira P."/>
            <person name="Findley K."/>
            <person name="Foster B."/>
            <person name="Gaskell J."/>
            <person name="Glotzer D."/>
            <person name="Gorecki P."/>
            <person name="Heitman J."/>
            <person name="Hesse C."/>
            <person name="Hori C."/>
            <person name="Igarashi K."/>
            <person name="Jurgens J.A."/>
            <person name="Kallen N."/>
            <person name="Kersten P."/>
            <person name="Kohler A."/>
            <person name="Kuees U."/>
            <person name="Kumar T.K.A."/>
            <person name="Kuo A."/>
            <person name="LaButti K."/>
            <person name="Larrondo L.F."/>
            <person name="Lindquist E."/>
            <person name="Ling A."/>
            <person name="Lombard V."/>
            <person name="Lucas S."/>
            <person name="Lundell T."/>
            <person name="Martin R."/>
            <person name="McLaughlin D.J."/>
            <person name="Morgenstern I."/>
            <person name="Morin E."/>
            <person name="Murat C."/>
            <person name="Nagy L.G."/>
            <person name="Nolan M."/>
            <person name="Ohm R.A."/>
            <person name="Patyshakuliyeva A."/>
            <person name="Rokas A."/>
            <person name="Ruiz-Duenas F.J."/>
            <person name="Sabat G."/>
            <person name="Salamov A."/>
            <person name="Samejima M."/>
            <person name="Schmutz J."/>
            <person name="Slot J.C."/>
            <person name="St John F."/>
            <person name="Stenlid J."/>
            <person name="Sun H."/>
            <person name="Sun S."/>
            <person name="Syed K."/>
            <person name="Tsang A."/>
            <person name="Wiebenga A."/>
            <person name="Young D."/>
            <person name="Pisabarro A."/>
            <person name="Eastwood D.C."/>
            <person name="Martin F."/>
            <person name="Cullen D."/>
            <person name="Grigoriev I.V."/>
            <person name="Hibbett D.S."/>
        </authorList>
    </citation>
    <scope>NUCLEOTIDE SEQUENCE [LARGE SCALE GENOMIC DNA]</scope>
    <source>
        <strain evidence="13">FP-91666</strain>
    </source>
</reference>
<keyword evidence="8 12" id="KW-0456">Lyase</keyword>
<evidence type="ECO:0000256" key="2">
    <source>
        <dbReference type="ARBA" id="ARBA00004742"/>
    </source>
</evidence>
<dbReference type="SUPFAM" id="SSF143548">
    <property type="entry name" value="Serine metabolism enzymes domain"/>
    <property type="match status" value="1"/>
</dbReference>
<dbReference type="Pfam" id="PF03313">
    <property type="entry name" value="SDH_alpha"/>
    <property type="match status" value="1"/>
</dbReference>
<evidence type="ECO:0000259" key="11">
    <source>
        <dbReference type="Pfam" id="PF03315"/>
    </source>
</evidence>
<evidence type="ECO:0000259" key="10">
    <source>
        <dbReference type="Pfam" id="PF03313"/>
    </source>
</evidence>
<dbReference type="KEGG" id="shs:STEHIDRAFT_126023"/>
<dbReference type="OMA" id="SAAMGGC"/>
<feature type="region of interest" description="Disordered" evidence="9">
    <location>
        <begin position="58"/>
        <end position="84"/>
    </location>
</feature>
<dbReference type="Proteomes" id="UP000053927">
    <property type="component" value="Unassembled WGS sequence"/>
</dbReference>
<proteinExistence type="predicted"/>
<gene>
    <name evidence="12" type="ORF">STEHIDRAFT_126023</name>
</gene>
<keyword evidence="5" id="KW-0479">Metal-binding</keyword>
<keyword evidence="4" id="KW-0004">4Fe-4S</keyword>
<keyword evidence="13" id="KW-1185">Reference proteome</keyword>
<evidence type="ECO:0000256" key="8">
    <source>
        <dbReference type="ARBA" id="ARBA00023239"/>
    </source>
</evidence>